<dbReference type="Gene3D" id="1.25.40.10">
    <property type="entry name" value="Tetratricopeptide repeat domain"/>
    <property type="match status" value="3"/>
</dbReference>
<dbReference type="SMART" id="SM00028">
    <property type="entry name" value="TPR"/>
    <property type="match status" value="5"/>
</dbReference>
<protein>
    <submittedName>
        <fullName evidence="6">Uncharacterized protein</fullName>
    </submittedName>
</protein>
<dbReference type="AlphaFoldDB" id="A0AAD7SQN9"/>
<keyword evidence="2 4" id="KW-0802">TPR repeat</keyword>
<evidence type="ECO:0000256" key="3">
    <source>
        <dbReference type="ARBA" id="ARBA00038336"/>
    </source>
</evidence>
<dbReference type="FunFam" id="1.25.40.10:FF:000032">
    <property type="entry name" value="Interferon-induced protein with tetratricopeptide repeats 5"/>
    <property type="match status" value="1"/>
</dbReference>
<comment type="caution">
    <text evidence="6">The sequence shown here is derived from an EMBL/GenBank/DDBJ whole genome shotgun (WGS) entry which is preliminary data.</text>
</comment>
<organism evidence="6 7">
    <name type="scientific">Aldrovandia affinis</name>
    <dbReference type="NCBI Taxonomy" id="143900"/>
    <lineage>
        <taxon>Eukaryota</taxon>
        <taxon>Metazoa</taxon>
        <taxon>Chordata</taxon>
        <taxon>Craniata</taxon>
        <taxon>Vertebrata</taxon>
        <taxon>Euteleostomi</taxon>
        <taxon>Actinopterygii</taxon>
        <taxon>Neopterygii</taxon>
        <taxon>Teleostei</taxon>
        <taxon>Notacanthiformes</taxon>
        <taxon>Halosauridae</taxon>
        <taxon>Aldrovandia</taxon>
    </lineage>
</organism>
<dbReference type="Pfam" id="PF13181">
    <property type="entry name" value="TPR_8"/>
    <property type="match status" value="2"/>
</dbReference>
<feature type="repeat" description="TPR" evidence="4">
    <location>
        <begin position="434"/>
        <end position="467"/>
    </location>
</feature>
<keyword evidence="1" id="KW-0677">Repeat</keyword>
<evidence type="ECO:0000256" key="4">
    <source>
        <dbReference type="PROSITE-ProRule" id="PRU00339"/>
    </source>
</evidence>
<evidence type="ECO:0000256" key="2">
    <source>
        <dbReference type="ARBA" id="ARBA00022803"/>
    </source>
</evidence>
<name>A0AAD7SQN9_9TELE</name>
<evidence type="ECO:0000313" key="7">
    <source>
        <dbReference type="Proteomes" id="UP001221898"/>
    </source>
</evidence>
<dbReference type="Pfam" id="PF13174">
    <property type="entry name" value="TPR_6"/>
    <property type="match status" value="1"/>
</dbReference>
<gene>
    <name evidence="6" type="ORF">AAFF_G00297540</name>
</gene>
<keyword evidence="5" id="KW-0175">Coiled coil</keyword>
<proteinExistence type="inferred from homology"/>
<dbReference type="InterPro" id="IPR011990">
    <property type="entry name" value="TPR-like_helical_dom_sf"/>
</dbReference>
<keyword evidence="7" id="KW-1185">Reference proteome</keyword>
<evidence type="ECO:0000256" key="1">
    <source>
        <dbReference type="ARBA" id="ARBA00022737"/>
    </source>
</evidence>
<sequence length="482" mass="55652">MASIQDTLLNDKLLQLECHFTWDLNKDDTDFNDLQNRLKDQIDSNDCKVGSLNFLAFTKYLQGLLEEARKDLEKAEEHIRKHKDGEKRLMVTYGNFAWVYYHMGEHAQSQTYLDKLDQVKMRFPTEPPSAIHPVVYGEKARTFLTFALKYHEKGKEYYEKALEVEPLEIEWNTGYAVALYRTEADTKFTSIEESPASRQLKHTLVLDPNNAHMMVLLGLKHALYKEYQKAKELVEGALELQPDNPYVTRYAAKYLRWHGSVEESIHLLKIALERTPDSVFLHHQLALSYKRKRIDLCGLSGSGSNTGLEATQQAARELLKLIIHHLEEAISLKPSFIYAMVELGWSYAERGDIKKAEDMFQKTFNVATAKNESLQMVNFRYAEFQQYHNRSEPLAIKHYKEGLRLNKDTVNGHKSTKKLKTIANYRLSRNSQDGKALGILGFVHQMKGEKLQAIECYEKAILRDPGNEEYLSALCDLHLSLQ</sequence>
<dbReference type="GO" id="GO:0005829">
    <property type="term" value="C:cytosol"/>
    <property type="evidence" value="ECO:0007669"/>
    <property type="project" value="TreeGrafter"/>
</dbReference>
<dbReference type="EMBL" id="JAINUG010000042">
    <property type="protein sequence ID" value="KAJ8406838.1"/>
    <property type="molecule type" value="Genomic_DNA"/>
</dbReference>
<evidence type="ECO:0000256" key="5">
    <source>
        <dbReference type="SAM" id="Coils"/>
    </source>
</evidence>
<feature type="repeat" description="TPR" evidence="4">
    <location>
        <begin position="337"/>
        <end position="370"/>
    </location>
</feature>
<dbReference type="InterPro" id="IPR019734">
    <property type="entry name" value="TPR_rpt"/>
</dbReference>
<dbReference type="PROSITE" id="PS50005">
    <property type="entry name" value="TPR"/>
    <property type="match status" value="3"/>
</dbReference>
<dbReference type="GO" id="GO:0051607">
    <property type="term" value="P:defense response to virus"/>
    <property type="evidence" value="ECO:0007669"/>
    <property type="project" value="TreeGrafter"/>
</dbReference>
<comment type="similarity">
    <text evidence="3">Belongs to the IFIT family.</text>
</comment>
<dbReference type="SUPFAM" id="SSF48452">
    <property type="entry name" value="TPR-like"/>
    <property type="match status" value="3"/>
</dbReference>
<reference evidence="6" key="1">
    <citation type="journal article" date="2023" name="Science">
        <title>Genome structures resolve the early diversification of teleost fishes.</title>
        <authorList>
            <person name="Parey E."/>
            <person name="Louis A."/>
            <person name="Montfort J."/>
            <person name="Bouchez O."/>
            <person name="Roques C."/>
            <person name="Iampietro C."/>
            <person name="Lluch J."/>
            <person name="Castinel A."/>
            <person name="Donnadieu C."/>
            <person name="Desvignes T."/>
            <person name="Floi Bucao C."/>
            <person name="Jouanno E."/>
            <person name="Wen M."/>
            <person name="Mejri S."/>
            <person name="Dirks R."/>
            <person name="Jansen H."/>
            <person name="Henkel C."/>
            <person name="Chen W.J."/>
            <person name="Zahm M."/>
            <person name="Cabau C."/>
            <person name="Klopp C."/>
            <person name="Thompson A.W."/>
            <person name="Robinson-Rechavi M."/>
            <person name="Braasch I."/>
            <person name="Lecointre G."/>
            <person name="Bobe J."/>
            <person name="Postlethwait J.H."/>
            <person name="Berthelot C."/>
            <person name="Roest Crollius H."/>
            <person name="Guiguen Y."/>
        </authorList>
    </citation>
    <scope>NUCLEOTIDE SEQUENCE</scope>
    <source>
        <strain evidence="6">NC1722</strain>
    </source>
</reference>
<feature type="repeat" description="TPR" evidence="4">
    <location>
        <begin position="211"/>
        <end position="244"/>
    </location>
</feature>
<dbReference type="PANTHER" id="PTHR10271:SF29">
    <property type="entry name" value="INTERFERON-INDUCED PROTEIN WITH TETRATRICOPEPTIDE REPEATS-RELATED"/>
    <property type="match status" value="1"/>
</dbReference>
<accession>A0AAD7SQN9</accession>
<dbReference type="Pfam" id="PF13424">
    <property type="entry name" value="TPR_12"/>
    <property type="match status" value="1"/>
</dbReference>
<feature type="coiled-coil region" evidence="5">
    <location>
        <begin position="58"/>
        <end position="85"/>
    </location>
</feature>
<dbReference type="Proteomes" id="UP001221898">
    <property type="component" value="Unassembled WGS sequence"/>
</dbReference>
<evidence type="ECO:0000313" key="6">
    <source>
        <dbReference type="EMBL" id="KAJ8406838.1"/>
    </source>
</evidence>
<dbReference type="PANTHER" id="PTHR10271">
    <property type="entry name" value="INTERFERON-INDUCED PROTEIN WITH TETRATRICOPEPTIDE REPEATS"/>
    <property type="match status" value="1"/>
</dbReference>